<gene>
    <name evidence="3" type="ORF">Pth03_66190</name>
</gene>
<dbReference type="GO" id="GO:0016877">
    <property type="term" value="F:ligase activity, forming carbon-sulfur bonds"/>
    <property type="evidence" value="ECO:0007669"/>
    <property type="project" value="UniProtKB-ARBA"/>
</dbReference>
<sequence length="585" mass="63629">MPGMGMQVRVGTLAPVPTGRYCDDPVNYTPREHARMTANDQVQAQLTAPGQLFEMEEVEVAGNTIRAWKHAPATFRALLEMSRFHGEKLFVVYEDERLTFEEHFRLAATLAHRLIGDYGVRKGDRVAVAMRNYPEWVIAMSAALAAGAVAVPLNAWWTRQEMEYGLADSGAKLVIADGERAERLSGSGVPMIVTRAADANWSEVMGEVRSDVTLPDVEIGPDDPATIFYTSGTTGRSKGALGSHRNLGQAPMTVAYALMSAVARAGKDPAEAAAVRRITLLTVPLFHTTGCFAVLMPTFFTGGQLVLMYKWDPQRALELIEREKVTTMSGVPTNAWQLLSHPSFGEHDISSLTSVSYGGAPAPPKLLERITELLPKRTPGNGYGMTETTALAVYNSGAGYLAKPDSIGLPAAVLDVKICDPHGDEVPTGEVGELCIRGPIVILGYWNRPDATAETFVNGWLHTGDLARVDEEGFVYIVDRAKDMVIRGGENVYCAEVEAALFEHTAIDDAAVIGIPDDEMGEQVGAVVRLKPGSAATAEELQAFLRDRIAPFKVPIRFWFRETELPRNPGGKVLKTHLRKETLGL</sequence>
<dbReference type="InterPro" id="IPR045851">
    <property type="entry name" value="AMP-bd_C_sf"/>
</dbReference>
<dbReference type="InterPro" id="IPR050237">
    <property type="entry name" value="ATP-dep_AMP-bd_enzyme"/>
</dbReference>
<dbReference type="InterPro" id="IPR020845">
    <property type="entry name" value="AMP-binding_CS"/>
</dbReference>
<dbReference type="Pfam" id="PF00501">
    <property type="entry name" value="AMP-binding"/>
    <property type="match status" value="1"/>
</dbReference>
<dbReference type="InterPro" id="IPR000873">
    <property type="entry name" value="AMP-dep_synth/lig_dom"/>
</dbReference>
<dbReference type="Gene3D" id="2.30.38.10">
    <property type="entry name" value="Luciferase, Domain 3"/>
    <property type="match status" value="1"/>
</dbReference>
<organism evidence="3 4">
    <name type="scientific">Planotetraspora thailandica</name>
    <dbReference type="NCBI Taxonomy" id="487172"/>
    <lineage>
        <taxon>Bacteria</taxon>
        <taxon>Bacillati</taxon>
        <taxon>Actinomycetota</taxon>
        <taxon>Actinomycetes</taxon>
        <taxon>Streptosporangiales</taxon>
        <taxon>Streptosporangiaceae</taxon>
        <taxon>Planotetraspora</taxon>
    </lineage>
</organism>
<feature type="domain" description="AMP-dependent synthetase/ligase" evidence="1">
    <location>
        <begin position="85"/>
        <end position="446"/>
    </location>
</feature>
<evidence type="ECO:0000313" key="4">
    <source>
        <dbReference type="Proteomes" id="UP000605992"/>
    </source>
</evidence>
<proteinExistence type="predicted"/>
<keyword evidence="3" id="KW-0436">Ligase</keyword>
<dbReference type="Pfam" id="PF13193">
    <property type="entry name" value="AMP-binding_C"/>
    <property type="match status" value="1"/>
</dbReference>
<accession>A0A8J4DDJ1</accession>
<dbReference type="EMBL" id="BOOR01000061">
    <property type="protein sequence ID" value="GII58230.1"/>
    <property type="molecule type" value="Genomic_DNA"/>
</dbReference>
<dbReference type="Gene3D" id="3.30.300.30">
    <property type="match status" value="1"/>
</dbReference>
<evidence type="ECO:0000259" key="2">
    <source>
        <dbReference type="Pfam" id="PF13193"/>
    </source>
</evidence>
<dbReference type="Proteomes" id="UP000605992">
    <property type="component" value="Unassembled WGS sequence"/>
</dbReference>
<reference evidence="3" key="1">
    <citation type="submission" date="2021-01" db="EMBL/GenBank/DDBJ databases">
        <title>Whole genome shotgun sequence of Planotetraspora thailandica NBRC 104271.</title>
        <authorList>
            <person name="Komaki H."/>
            <person name="Tamura T."/>
        </authorList>
    </citation>
    <scope>NUCLEOTIDE SEQUENCE</scope>
    <source>
        <strain evidence="3">NBRC 104271</strain>
    </source>
</reference>
<dbReference type="InterPro" id="IPR025110">
    <property type="entry name" value="AMP-bd_C"/>
</dbReference>
<protein>
    <submittedName>
        <fullName evidence="3">Fatty acid--CoA ligase</fullName>
    </submittedName>
</protein>
<name>A0A8J4DDJ1_9ACTN</name>
<comment type="caution">
    <text evidence="3">The sequence shown here is derived from an EMBL/GenBank/DDBJ whole genome shotgun (WGS) entry which is preliminary data.</text>
</comment>
<feature type="domain" description="AMP-binding enzyme C-terminal" evidence="2">
    <location>
        <begin position="496"/>
        <end position="572"/>
    </location>
</feature>
<evidence type="ECO:0000313" key="3">
    <source>
        <dbReference type="EMBL" id="GII58230.1"/>
    </source>
</evidence>
<dbReference type="AlphaFoldDB" id="A0A8J4DDJ1"/>
<evidence type="ECO:0000259" key="1">
    <source>
        <dbReference type="Pfam" id="PF00501"/>
    </source>
</evidence>
<dbReference type="PROSITE" id="PS00455">
    <property type="entry name" value="AMP_BINDING"/>
    <property type="match status" value="1"/>
</dbReference>
<dbReference type="SUPFAM" id="SSF56801">
    <property type="entry name" value="Acetyl-CoA synthetase-like"/>
    <property type="match status" value="1"/>
</dbReference>
<dbReference type="PANTHER" id="PTHR43767:SF7">
    <property type="entry name" value="MEDIUM_LONG-CHAIN-FATTY-ACID--COA LIGASE FADD8"/>
    <property type="match status" value="1"/>
</dbReference>
<dbReference type="Gene3D" id="3.40.50.980">
    <property type="match status" value="2"/>
</dbReference>
<keyword evidence="4" id="KW-1185">Reference proteome</keyword>
<dbReference type="PANTHER" id="PTHR43767">
    <property type="entry name" value="LONG-CHAIN-FATTY-ACID--COA LIGASE"/>
    <property type="match status" value="1"/>
</dbReference>